<dbReference type="Gene3D" id="1.25.10.10">
    <property type="entry name" value="Leucine-rich Repeat Variant"/>
    <property type="match status" value="2"/>
</dbReference>
<organism evidence="3 4">
    <name type="scientific">Catalinimonas alkaloidigena</name>
    <dbReference type="NCBI Taxonomy" id="1075417"/>
    <lineage>
        <taxon>Bacteria</taxon>
        <taxon>Pseudomonadati</taxon>
        <taxon>Bacteroidota</taxon>
        <taxon>Cytophagia</taxon>
        <taxon>Cytophagales</taxon>
        <taxon>Catalimonadaceae</taxon>
        <taxon>Catalinimonas</taxon>
    </lineage>
</organism>
<dbReference type="STRING" id="1075417.SAMN05421823_11625"/>
<dbReference type="Proteomes" id="UP000198510">
    <property type="component" value="Unassembled WGS sequence"/>
</dbReference>
<feature type="domain" description="3-keto-alpha-glucoside-1,2-lyase/3-keto-2-hydroxy-glucal hydratase" evidence="2">
    <location>
        <begin position="726"/>
        <end position="926"/>
    </location>
</feature>
<dbReference type="InterPro" id="IPR004155">
    <property type="entry name" value="PBS_lyase_HEAT"/>
</dbReference>
<dbReference type="SUPFAM" id="SSF48371">
    <property type="entry name" value="ARM repeat"/>
    <property type="match status" value="1"/>
</dbReference>
<reference evidence="3 4" key="1">
    <citation type="submission" date="2016-10" db="EMBL/GenBank/DDBJ databases">
        <authorList>
            <person name="de Groot N.N."/>
        </authorList>
    </citation>
    <scope>NUCLEOTIDE SEQUENCE [LARGE SCALE GENOMIC DNA]</scope>
    <source>
        <strain evidence="3 4">DSM 25186</strain>
    </source>
</reference>
<dbReference type="GO" id="GO:0016787">
    <property type="term" value="F:hydrolase activity"/>
    <property type="evidence" value="ECO:0007669"/>
    <property type="project" value="InterPro"/>
</dbReference>
<evidence type="ECO:0000259" key="2">
    <source>
        <dbReference type="Pfam" id="PF06439"/>
    </source>
</evidence>
<accession>A0A1G9UCG5</accession>
<feature type="chain" id="PRO_5011438574" evidence="1">
    <location>
        <begin position="22"/>
        <end position="1137"/>
    </location>
</feature>
<dbReference type="InterPro" id="IPR010496">
    <property type="entry name" value="AL/BT2_dom"/>
</dbReference>
<dbReference type="OrthoDB" id="9806233at2"/>
<proteinExistence type="predicted"/>
<dbReference type="InterPro" id="IPR011989">
    <property type="entry name" value="ARM-like"/>
</dbReference>
<sequence length="1137" mass="123247">MLKRFFWNFLFFFLISGSALFAQTDQRTRTTKIADLLAQFPAENAQELDAHMQDMAALQADGLVEMTLLLSPPGQGDNTALEYALGGFSAYVTQPGHETWRAMSVQAYCQALGQVAHDENRAFLIRQLQVVGKDDAVPCLQTYLQNDALCGPAARALTTIQTSAAKQALLNALQTARGTCQLSLVEALGDARATEAVATLTPLAKSQDVTLRKLALSALANIADPASESVLLPAAEKEVFTYADDEATAALLRYAARLAEEGQTAHAEKLAQTLVGRATENQIHTRTAALRLLTELKGAQSVPLLVAAAQDTHPEYRAAALQFAMPYARATSAQWIAALKKAQPDAQAAILTMLEKNDATDALPIALKSLKSKDEAVQRAAIGAAGRLGKLDALPDLLKVMKKGTPTQIQAVADALRLMPGEGLSDQIVEALPKLPAPAQAALLSVVGARATPGKINDVFAYVSASDTTVRMAALRALAPMATANDFPTLVAQLNQTTPASEVAALQQAVVASVEAMPDSSTRVAQVLQAMENAPAGKQADYFAILAALGGDEALDAVTTGFANGDDATKRAAVAALAHWSDVGATAALYDLGRQSENKAYLDEALRGYVGMIQRSTAPDAQKLLMLRNAMALAQTPEQKQLILNETARNRTFPALPFAGQYLDDPAVRQAAAQAVVRIALANPDFQGDLVRQLLQKTMQVMQGGDSDYEKEAIRKHLAEMPAGEGFVALFNGKDLTGWKGLVENPIARANMKPAELAEKQAAADQEMRDGWQVLDNGELLFTGHGNNLATIKQYGDFEMLVDWKIYDDGKGDGDAGIYLRGAPQVQIWDTSRTNVGAQVGSGGLYNNQVHPSKPLKVADNPLGEWNHFRILMQGDRVTVYLNGELVTDNVILENYWDRNQPIFPTEQIELQAHGSRIGYRNIYLRELPRQEPFELSAQEKKEGYKVLFDGTNMYAWTGNTQDYVIEDGVMVVKPSEGSGGNLYTKEEYSDFVFRFEFKLTPGANNGLGIRTPLEGDAAYVGMELQILDNTADIYKNLHEYQYHGSVYGVIPAKRGYLKPVGEWNEEEVTVKGTKIKIVLNGTTILDGDIANARKNGTLDHKDHPGLKNDKGHIGFLGHGSVVYFRNIRIKDLSKKK</sequence>
<keyword evidence="4" id="KW-1185">Reference proteome</keyword>
<protein>
    <submittedName>
        <fullName evidence="3">HEAT repeat</fullName>
    </submittedName>
</protein>
<dbReference type="AlphaFoldDB" id="A0A1G9UCG5"/>
<dbReference type="InterPro" id="IPR016024">
    <property type="entry name" value="ARM-type_fold"/>
</dbReference>
<keyword evidence="1" id="KW-0732">Signal</keyword>
<evidence type="ECO:0000256" key="1">
    <source>
        <dbReference type="SAM" id="SignalP"/>
    </source>
</evidence>
<dbReference type="Gene3D" id="2.60.120.560">
    <property type="entry name" value="Exo-inulinase, domain 1"/>
    <property type="match status" value="2"/>
</dbReference>
<dbReference type="EMBL" id="FNFO01000016">
    <property type="protein sequence ID" value="SDM57657.1"/>
    <property type="molecule type" value="Genomic_DNA"/>
</dbReference>
<dbReference type="Pfam" id="PF06439">
    <property type="entry name" value="3keto-disac_hyd"/>
    <property type="match status" value="2"/>
</dbReference>
<gene>
    <name evidence="3" type="ORF">SAMN05421823_11625</name>
</gene>
<feature type="domain" description="3-keto-alpha-glucoside-1,2-lyase/3-keto-2-hydroxy-glucal hydratase" evidence="2">
    <location>
        <begin position="944"/>
        <end position="1131"/>
    </location>
</feature>
<evidence type="ECO:0000313" key="4">
    <source>
        <dbReference type="Proteomes" id="UP000198510"/>
    </source>
</evidence>
<name>A0A1G9UCG5_9BACT</name>
<feature type="signal peptide" evidence="1">
    <location>
        <begin position="1"/>
        <end position="21"/>
    </location>
</feature>
<dbReference type="RefSeq" id="WP_089688239.1">
    <property type="nucleotide sequence ID" value="NZ_FNFO01000016.1"/>
</dbReference>
<dbReference type="Pfam" id="PF13646">
    <property type="entry name" value="HEAT_2"/>
    <property type="match status" value="1"/>
</dbReference>
<dbReference type="SMART" id="SM00567">
    <property type="entry name" value="EZ_HEAT"/>
    <property type="match status" value="7"/>
</dbReference>
<evidence type="ECO:0000313" key="3">
    <source>
        <dbReference type="EMBL" id="SDM57657.1"/>
    </source>
</evidence>